<protein>
    <submittedName>
        <fullName evidence="1">Uncharacterized protein</fullName>
    </submittedName>
</protein>
<name>A0AAN0M563_9RHOB</name>
<keyword evidence="2" id="KW-1185">Reference proteome</keyword>
<proteinExistence type="predicted"/>
<dbReference type="SUPFAM" id="SSF63825">
    <property type="entry name" value="YWTD domain"/>
    <property type="match status" value="1"/>
</dbReference>
<reference evidence="1 2" key="1">
    <citation type="submission" date="2024-04" db="EMBL/GenBank/DDBJ databases">
        <title>Phylogenomic analyses of a clade within the roseobacter group suggest taxonomic reassignments of species of the genera Aestuariivita, Citreicella, Loktanella, Nautella, Pelagibaca, Ruegeria, Thalassobius, Thiobacimonas and Tropicibacter, and the proposal o.</title>
        <authorList>
            <person name="Jeon C.O."/>
        </authorList>
    </citation>
    <scope>NUCLEOTIDE SEQUENCE [LARGE SCALE GENOMIC DNA]</scope>
    <source>
        <strain evidence="1 2">G8-12</strain>
    </source>
</reference>
<dbReference type="KEGG" id="yag:AABB28_08715"/>
<dbReference type="EMBL" id="CP151762">
    <property type="protein sequence ID" value="WZU65316.1"/>
    <property type="molecule type" value="Genomic_DNA"/>
</dbReference>
<gene>
    <name evidence="1" type="ORF">AABB28_08715</name>
</gene>
<dbReference type="AlphaFoldDB" id="A0AAN0M563"/>
<sequence>MEYIIIIAIGLAILAIVTNKAAKQTIFGKINKYRLRDKFQPLPEVDSGEITRTSADVFTVWEEPNVAETPTLHIGESGERYSTLTGVSWLDNETFIVNHRSGLKMAIFDLKDPSMPVWTGELDYPTDDIAAKRIDATTWEVCVSGCWSAVYGRYQIRRSATDMHAYEARLLETLAHAQRDFCHGVDYDDENLCYSIHTGKRPRVTIGVKTYKLPFPWGVRDMCFDRKRNRHILVAVSANPKKTAYGNVVTSLWTLSKGATKWECLSCFNNFHSDALDVCGDHIWLPDQLNDHLVAVDAETGKAVKRYSGDSLSFPHGLGISPDGMIAVTNYGTSSVTIVDAARLLDR</sequence>
<evidence type="ECO:0000313" key="1">
    <source>
        <dbReference type="EMBL" id="WZU65316.1"/>
    </source>
</evidence>
<dbReference type="Gene3D" id="2.130.10.10">
    <property type="entry name" value="YVTN repeat-like/Quinoprotein amine dehydrogenase"/>
    <property type="match status" value="1"/>
</dbReference>
<dbReference type="RefSeq" id="WP_342071663.1">
    <property type="nucleotide sequence ID" value="NZ_CP151762.1"/>
</dbReference>
<accession>A0AAN0M563</accession>
<evidence type="ECO:0000313" key="2">
    <source>
        <dbReference type="Proteomes" id="UP001451782"/>
    </source>
</evidence>
<dbReference type="InterPro" id="IPR015943">
    <property type="entry name" value="WD40/YVTN_repeat-like_dom_sf"/>
</dbReference>
<dbReference type="Proteomes" id="UP001451782">
    <property type="component" value="Chromosome"/>
</dbReference>
<organism evidence="1 2">
    <name type="scientific">Yoonia algicola</name>
    <dbReference type="NCBI Taxonomy" id="3137368"/>
    <lineage>
        <taxon>Bacteria</taxon>
        <taxon>Pseudomonadati</taxon>
        <taxon>Pseudomonadota</taxon>
        <taxon>Alphaproteobacteria</taxon>
        <taxon>Rhodobacterales</taxon>
        <taxon>Paracoccaceae</taxon>
        <taxon>Yoonia</taxon>
    </lineage>
</organism>